<accession>A0A7W9BBD2</accession>
<feature type="chain" id="PRO_5031047768" evidence="6">
    <location>
        <begin position="38"/>
        <end position="1055"/>
    </location>
</feature>
<name>A0A7W9BBD2_9SPHN</name>
<keyword evidence="10" id="KW-1185">Reference proteome</keyword>
<comment type="subcellular location">
    <subcellularLocation>
        <location evidence="1 4">Cell outer membrane</location>
    </subcellularLocation>
</comment>
<dbReference type="Pfam" id="PF07715">
    <property type="entry name" value="Plug"/>
    <property type="match status" value="1"/>
</dbReference>
<dbReference type="Proteomes" id="UP000546200">
    <property type="component" value="Unassembled WGS sequence"/>
</dbReference>
<feature type="signal peptide" evidence="6">
    <location>
        <begin position="1"/>
        <end position="37"/>
    </location>
</feature>
<keyword evidence="4" id="KW-0798">TonB box</keyword>
<keyword evidence="3" id="KW-0998">Cell outer membrane</keyword>
<evidence type="ECO:0000256" key="3">
    <source>
        <dbReference type="ARBA" id="ARBA00023237"/>
    </source>
</evidence>
<protein>
    <submittedName>
        <fullName evidence="9">TonB-dependent receptor</fullName>
    </submittedName>
</protein>
<evidence type="ECO:0000259" key="7">
    <source>
        <dbReference type="Pfam" id="PF00593"/>
    </source>
</evidence>
<feature type="compositionally biased region" description="Polar residues" evidence="5">
    <location>
        <begin position="40"/>
        <end position="83"/>
    </location>
</feature>
<dbReference type="InterPro" id="IPR036942">
    <property type="entry name" value="Beta-barrel_TonB_sf"/>
</dbReference>
<evidence type="ECO:0000313" key="10">
    <source>
        <dbReference type="Proteomes" id="UP000546200"/>
    </source>
</evidence>
<evidence type="ECO:0000256" key="2">
    <source>
        <dbReference type="ARBA" id="ARBA00023136"/>
    </source>
</evidence>
<dbReference type="RefSeq" id="WP_343055161.1">
    <property type="nucleotide sequence ID" value="NZ_JACIJK010000002.1"/>
</dbReference>
<dbReference type="InterPro" id="IPR000531">
    <property type="entry name" value="Beta-barrel_TonB"/>
</dbReference>
<evidence type="ECO:0000256" key="5">
    <source>
        <dbReference type="SAM" id="MobiDB-lite"/>
    </source>
</evidence>
<feature type="domain" description="TonB-dependent receptor-like beta-barrel" evidence="7">
    <location>
        <begin position="517"/>
        <end position="1020"/>
    </location>
</feature>
<evidence type="ECO:0000256" key="1">
    <source>
        <dbReference type="ARBA" id="ARBA00004442"/>
    </source>
</evidence>
<dbReference type="CDD" id="cd01347">
    <property type="entry name" value="ligand_gated_channel"/>
    <property type="match status" value="1"/>
</dbReference>
<feature type="domain" description="TonB-dependent receptor plug" evidence="8">
    <location>
        <begin position="119"/>
        <end position="225"/>
    </location>
</feature>
<feature type="region of interest" description="Disordered" evidence="5">
    <location>
        <begin position="40"/>
        <end position="102"/>
    </location>
</feature>
<dbReference type="Gene3D" id="2.170.130.10">
    <property type="entry name" value="TonB-dependent receptor, plug domain"/>
    <property type="match status" value="1"/>
</dbReference>
<dbReference type="AlphaFoldDB" id="A0A7W9BBD2"/>
<dbReference type="Gene3D" id="2.40.170.20">
    <property type="entry name" value="TonB-dependent receptor, beta-barrel domain"/>
    <property type="match status" value="1"/>
</dbReference>
<evidence type="ECO:0000259" key="8">
    <source>
        <dbReference type="Pfam" id="PF07715"/>
    </source>
</evidence>
<dbReference type="SUPFAM" id="SSF56935">
    <property type="entry name" value="Porins"/>
    <property type="match status" value="1"/>
</dbReference>
<keyword evidence="2 4" id="KW-0472">Membrane</keyword>
<dbReference type="NCBIfam" id="TIGR01782">
    <property type="entry name" value="TonB-Xanth-Caul"/>
    <property type="match status" value="1"/>
</dbReference>
<evidence type="ECO:0000313" key="9">
    <source>
        <dbReference type="EMBL" id="MBB5714114.1"/>
    </source>
</evidence>
<dbReference type="EMBL" id="JACIJK010000002">
    <property type="protein sequence ID" value="MBB5714114.1"/>
    <property type="molecule type" value="Genomic_DNA"/>
</dbReference>
<dbReference type="PANTHER" id="PTHR40980:SF3">
    <property type="entry name" value="TONB-DEPENDENT RECEPTOR-LIKE BETA-BARREL DOMAIN-CONTAINING PROTEIN"/>
    <property type="match status" value="1"/>
</dbReference>
<keyword evidence="9" id="KW-0675">Receptor</keyword>
<comment type="similarity">
    <text evidence="4">Belongs to the TonB-dependent receptor family.</text>
</comment>
<dbReference type="InterPro" id="IPR010104">
    <property type="entry name" value="TonB_rcpt_bac"/>
</dbReference>
<dbReference type="GO" id="GO:0009279">
    <property type="term" value="C:cell outer membrane"/>
    <property type="evidence" value="ECO:0007669"/>
    <property type="project" value="UniProtKB-SubCell"/>
</dbReference>
<evidence type="ECO:0000256" key="6">
    <source>
        <dbReference type="SAM" id="SignalP"/>
    </source>
</evidence>
<gene>
    <name evidence="9" type="ORF">FHS94_000937</name>
</gene>
<dbReference type="InterPro" id="IPR037066">
    <property type="entry name" value="Plug_dom_sf"/>
</dbReference>
<keyword evidence="6" id="KW-0732">Signal</keyword>
<proteinExistence type="inferred from homology"/>
<sequence length="1055" mass="114447">MPQIDICRVSGSPRRRLLPALLLSTGLCVGLSGVAQAQQTDQSSVPAPSSAQTGAAPASNSATSIQQTGSQAAQPNGEPSGQVSPDEVPAPQNSAPSDTGGDVVVTGYRASIESSLAQKRDANAFVDVITAEDVGKFPDKNVADALQRVPGVVIDRSGGEGSRVSIRGLAADLTLTELNGNFIAPAGGEPSRSFDYVLLPANLIGSVEVFKSPEARLDEGGVGGVIINHTRRPFDLKPWSGNLQAEGTYADVTHKVEPNISGLLSWHNEDKTFGLLGGVTYQERTNRTLSAGTESWQWWSDDDTKTPATDVNGNTYANNNAVTYWGEGTTTQSGKHYSGYWAPQSVDEFAFIEKRKRLGIQATAQMQPFEGMNITANYFRFQLNANNVNHTLKIPEWGYGNFFTDAKFDPSGTILQSATFQVPAEGTGCRTVTISPTTGLPSNPCTMETPAMQSTYVRQKFVSNTFDVHGDYTHDRLDVSFTLGKTKSTGGPSFQFFVQAKPRLVTGRGAAGNVNGNLLSQWTFNGQSVDMTFSPELQQNLQNGISQVDLGSTGSGFANSELSQRYAQVDLTRHFDSFIDTIQIGGKWRDSNIHRETGRFEWYSDAASKLRYQDTAGAAVTKPEFFLNQPIGNIAGGFSTNVFPAFNMPTYLAYLNSTYGDAVRVPEPENQYDIQEKIWAGYAQLNYKSGPVRGNIGLRMAHTKQGGVSTDVISYENDYCFNGPAGALDPNVPVGPDGNCLVIPRDGDPARGVPAREVRVFSPNSESKSYTNWLPSFNISWDVTPNLLVRGEASKVIARPSFGDLAGQRSLTFNSDPFVFDRAQFGARPGWFGGGGNFDLKPFSAWQYDAGVEWYFHRGSVVGFTAFRKDVKDFVVPLVLDIQSEVAGQQVTVQQYSTQANGSKAVSQGVEVYAQHTLPFGLGAQVNFTYNDTSAADVSLNGTKVGTSPLVGSSKTQVNASLFYENKRLLVRGSYNRRGERVGGLVSGLNVYSDPYEQFDLNASYNLFENVQLTASVINLTKSEERSHLGNDTKDRFVGNEYTGRRFYAGAAFKF</sequence>
<reference evidence="9 10" key="1">
    <citation type="submission" date="2020-08" db="EMBL/GenBank/DDBJ databases">
        <title>Genomic Encyclopedia of Type Strains, Phase IV (KMG-IV): sequencing the most valuable type-strain genomes for metagenomic binning, comparative biology and taxonomic classification.</title>
        <authorList>
            <person name="Goeker M."/>
        </authorList>
    </citation>
    <scope>NUCLEOTIDE SEQUENCE [LARGE SCALE GENOMIC DNA]</scope>
    <source>
        <strain evidence="9 10">DSM 100044</strain>
    </source>
</reference>
<dbReference type="Pfam" id="PF00593">
    <property type="entry name" value="TonB_dep_Rec_b-barrel"/>
    <property type="match status" value="1"/>
</dbReference>
<evidence type="ECO:0000256" key="4">
    <source>
        <dbReference type="RuleBase" id="RU003357"/>
    </source>
</evidence>
<comment type="caution">
    <text evidence="9">The sequence shown here is derived from an EMBL/GenBank/DDBJ whole genome shotgun (WGS) entry which is preliminary data.</text>
</comment>
<dbReference type="PANTHER" id="PTHR40980">
    <property type="entry name" value="PLUG DOMAIN-CONTAINING PROTEIN"/>
    <property type="match status" value="1"/>
</dbReference>
<dbReference type="InterPro" id="IPR012910">
    <property type="entry name" value="Plug_dom"/>
</dbReference>
<organism evidence="9 10">
    <name type="scientific">Sphingomonas aerophila</name>
    <dbReference type="NCBI Taxonomy" id="1344948"/>
    <lineage>
        <taxon>Bacteria</taxon>
        <taxon>Pseudomonadati</taxon>
        <taxon>Pseudomonadota</taxon>
        <taxon>Alphaproteobacteria</taxon>
        <taxon>Sphingomonadales</taxon>
        <taxon>Sphingomonadaceae</taxon>
        <taxon>Sphingomonas</taxon>
    </lineage>
</organism>